<dbReference type="KEGG" id="dvi:6626471"/>
<keyword evidence="7" id="KW-1185">Reference proteome</keyword>
<keyword evidence="1" id="KW-0479">Metal-binding</keyword>
<dbReference type="InterPro" id="IPR036236">
    <property type="entry name" value="Znf_C2H2_sf"/>
</dbReference>
<protein>
    <submittedName>
        <fullName evidence="5">Uncharacterized protein, isoform A</fullName>
    </submittedName>
    <submittedName>
        <fullName evidence="6">Uncharacterized protein, isoform B</fullName>
    </submittedName>
</protein>
<dbReference type="AlphaFoldDB" id="B4LJJ8"/>
<dbReference type="PROSITE" id="PS51800">
    <property type="entry name" value="ZF_CHHC_U11_48K"/>
    <property type="match status" value="2"/>
</dbReference>
<accession>B4LJJ8</accession>
<dbReference type="GO" id="GO:0008270">
    <property type="term" value="F:zinc ion binding"/>
    <property type="evidence" value="ECO:0007669"/>
    <property type="project" value="UniProtKB-KW"/>
</dbReference>
<keyword evidence="2" id="KW-0863">Zinc-finger</keyword>
<dbReference type="EMBL" id="CH940648">
    <property type="protein sequence ID" value="EDW61566.1"/>
    <property type="molecule type" value="Genomic_DNA"/>
</dbReference>
<evidence type="ECO:0000259" key="4">
    <source>
        <dbReference type="PROSITE" id="PS51800"/>
    </source>
</evidence>
<evidence type="ECO:0000256" key="2">
    <source>
        <dbReference type="ARBA" id="ARBA00022771"/>
    </source>
</evidence>
<dbReference type="SUPFAM" id="SSF57667">
    <property type="entry name" value="beta-beta-alpha zinc fingers"/>
    <property type="match status" value="1"/>
</dbReference>
<keyword evidence="3" id="KW-0862">Zinc</keyword>
<dbReference type="eggNOG" id="KOG4376">
    <property type="taxonomic scope" value="Eukaryota"/>
</dbReference>
<dbReference type="InParanoid" id="B4LJJ8"/>
<dbReference type="InterPro" id="IPR051591">
    <property type="entry name" value="UPF0224_FAM112_RNA_Proc"/>
</dbReference>
<dbReference type="PANTHER" id="PTHR21402:SF5">
    <property type="entry name" value="GAMETOCYTE SPECIFIC FACTOR 1"/>
    <property type="match status" value="1"/>
</dbReference>
<dbReference type="OrthoDB" id="5839404at2759"/>
<dbReference type="InterPro" id="IPR022776">
    <property type="entry name" value="TRM13/UPF0224_CHHC_Znf_dom"/>
</dbReference>
<evidence type="ECO:0000313" key="7">
    <source>
        <dbReference type="Proteomes" id="UP000008792"/>
    </source>
</evidence>
<organism evidence="5 7">
    <name type="scientific">Drosophila virilis</name>
    <name type="common">Fruit fly</name>
    <dbReference type="NCBI Taxonomy" id="7244"/>
    <lineage>
        <taxon>Eukaryota</taxon>
        <taxon>Metazoa</taxon>
        <taxon>Ecdysozoa</taxon>
        <taxon>Arthropoda</taxon>
        <taxon>Hexapoda</taxon>
        <taxon>Insecta</taxon>
        <taxon>Pterygota</taxon>
        <taxon>Neoptera</taxon>
        <taxon>Endopterygota</taxon>
        <taxon>Diptera</taxon>
        <taxon>Brachycera</taxon>
        <taxon>Muscomorpha</taxon>
        <taxon>Ephydroidea</taxon>
        <taxon>Drosophilidae</taxon>
        <taxon>Drosophila</taxon>
    </lineage>
</organism>
<dbReference type="PANTHER" id="PTHR21402">
    <property type="entry name" value="GAMETOCYTE SPECIFIC FACTOR 1-RELATED"/>
    <property type="match status" value="1"/>
</dbReference>
<sequence>MSTERNDPKESSSPSSPTAQIAVELKPPVDTYIKCPYDAGHRILRSRLSWHLTRCARNHPGSNMIRCPFNTTHVVHSSDMNSHIKNCSSRIDFERFQNPDVLPPKEPLASPVPLVESSENWDDEPPVATYDPRAYCEQNLVIRSIVGAPPASRRVFRELERKRFQEISQGKNN</sequence>
<reference evidence="5 7" key="1">
    <citation type="journal article" date="2007" name="Nature">
        <title>Evolution of genes and genomes on the Drosophila phylogeny.</title>
        <authorList>
            <consortium name="Drosophila 12 Genomes Consortium"/>
            <person name="Clark A.G."/>
            <person name="Eisen M.B."/>
            <person name="Smith D.R."/>
            <person name="Bergman C.M."/>
            <person name="Oliver B."/>
            <person name="Markow T.A."/>
            <person name="Kaufman T.C."/>
            <person name="Kellis M."/>
            <person name="Gelbart W."/>
            <person name="Iyer V.N."/>
            <person name="Pollard D.A."/>
            <person name="Sackton T.B."/>
            <person name="Larracuente A.M."/>
            <person name="Singh N.D."/>
            <person name="Abad J.P."/>
            <person name="Abt D.N."/>
            <person name="Adryan B."/>
            <person name="Aguade M."/>
            <person name="Akashi H."/>
            <person name="Anderson W.W."/>
            <person name="Aquadro C.F."/>
            <person name="Ardell D.H."/>
            <person name="Arguello R."/>
            <person name="Artieri C.G."/>
            <person name="Barbash D.A."/>
            <person name="Barker D."/>
            <person name="Barsanti P."/>
            <person name="Batterham P."/>
            <person name="Batzoglou S."/>
            <person name="Begun D."/>
            <person name="Bhutkar A."/>
            <person name="Blanco E."/>
            <person name="Bosak S.A."/>
            <person name="Bradley R.K."/>
            <person name="Brand A.D."/>
            <person name="Brent M.R."/>
            <person name="Brooks A.N."/>
            <person name="Brown R.H."/>
            <person name="Butlin R.K."/>
            <person name="Caggese C."/>
            <person name="Calvi B.R."/>
            <person name="Bernardo de Carvalho A."/>
            <person name="Caspi A."/>
            <person name="Castrezana S."/>
            <person name="Celniker S.E."/>
            <person name="Chang J.L."/>
            <person name="Chapple C."/>
            <person name="Chatterji S."/>
            <person name="Chinwalla A."/>
            <person name="Civetta A."/>
            <person name="Clifton S.W."/>
            <person name="Comeron J.M."/>
            <person name="Costello J.C."/>
            <person name="Coyne J.A."/>
            <person name="Daub J."/>
            <person name="David R.G."/>
            <person name="Delcher A.L."/>
            <person name="Delehaunty K."/>
            <person name="Do C.B."/>
            <person name="Ebling H."/>
            <person name="Edwards K."/>
            <person name="Eickbush T."/>
            <person name="Evans J.D."/>
            <person name="Filipski A."/>
            <person name="Findeiss S."/>
            <person name="Freyhult E."/>
            <person name="Fulton L."/>
            <person name="Fulton R."/>
            <person name="Garcia A.C."/>
            <person name="Gardiner A."/>
            <person name="Garfield D.A."/>
            <person name="Garvin B.E."/>
            <person name="Gibson G."/>
            <person name="Gilbert D."/>
            <person name="Gnerre S."/>
            <person name="Godfrey J."/>
            <person name="Good R."/>
            <person name="Gotea V."/>
            <person name="Gravely B."/>
            <person name="Greenberg A.J."/>
            <person name="Griffiths-Jones S."/>
            <person name="Gross S."/>
            <person name="Guigo R."/>
            <person name="Gustafson E.A."/>
            <person name="Haerty W."/>
            <person name="Hahn M.W."/>
            <person name="Halligan D.L."/>
            <person name="Halpern A.L."/>
            <person name="Halter G.M."/>
            <person name="Han M.V."/>
            <person name="Heger A."/>
            <person name="Hillier L."/>
            <person name="Hinrichs A.S."/>
            <person name="Holmes I."/>
            <person name="Hoskins R.A."/>
            <person name="Hubisz M.J."/>
            <person name="Hultmark D."/>
            <person name="Huntley M.A."/>
            <person name="Jaffe D.B."/>
            <person name="Jagadeeshan S."/>
            <person name="Jeck W.R."/>
            <person name="Johnson J."/>
            <person name="Jones C.D."/>
            <person name="Jordan W.C."/>
            <person name="Karpen G.H."/>
            <person name="Kataoka E."/>
            <person name="Keightley P.D."/>
            <person name="Kheradpour P."/>
            <person name="Kirkness E.F."/>
            <person name="Koerich L.B."/>
            <person name="Kristiansen K."/>
            <person name="Kudrna D."/>
            <person name="Kulathinal R.J."/>
            <person name="Kumar S."/>
            <person name="Kwok R."/>
            <person name="Lander E."/>
            <person name="Langley C.H."/>
            <person name="Lapoint R."/>
            <person name="Lazzaro B.P."/>
            <person name="Lee S.J."/>
            <person name="Levesque L."/>
            <person name="Li R."/>
            <person name="Lin C.F."/>
            <person name="Lin M.F."/>
            <person name="Lindblad-Toh K."/>
            <person name="Llopart A."/>
            <person name="Long M."/>
            <person name="Low L."/>
            <person name="Lozovsky E."/>
            <person name="Lu J."/>
            <person name="Luo M."/>
            <person name="Machado C.A."/>
            <person name="Makalowski W."/>
            <person name="Marzo M."/>
            <person name="Matsuda M."/>
            <person name="Matzkin L."/>
            <person name="McAllister B."/>
            <person name="McBride C.S."/>
            <person name="McKernan B."/>
            <person name="McKernan K."/>
            <person name="Mendez-Lago M."/>
            <person name="Minx P."/>
            <person name="Mollenhauer M.U."/>
            <person name="Montooth K."/>
            <person name="Mount S.M."/>
            <person name="Mu X."/>
            <person name="Myers E."/>
            <person name="Negre B."/>
            <person name="Newfeld S."/>
            <person name="Nielsen R."/>
            <person name="Noor M.A."/>
            <person name="O'Grady P."/>
            <person name="Pachter L."/>
            <person name="Papaceit M."/>
            <person name="Parisi M.J."/>
            <person name="Parisi M."/>
            <person name="Parts L."/>
            <person name="Pedersen J.S."/>
            <person name="Pesole G."/>
            <person name="Phillippy A.M."/>
            <person name="Ponting C.P."/>
            <person name="Pop M."/>
            <person name="Porcelli D."/>
            <person name="Powell J.R."/>
            <person name="Prohaska S."/>
            <person name="Pruitt K."/>
            <person name="Puig M."/>
            <person name="Quesneville H."/>
            <person name="Ram K.R."/>
            <person name="Rand D."/>
            <person name="Rasmussen M.D."/>
            <person name="Reed L.K."/>
            <person name="Reenan R."/>
            <person name="Reily A."/>
            <person name="Remington K.A."/>
            <person name="Rieger T.T."/>
            <person name="Ritchie M.G."/>
            <person name="Robin C."/>
            <person name="Rogers Y.H."/>
            <person name="Rohde C."/>
            <person name="Rozas J."/>
            <person name="Rubenfield M.J."/>
            <person name="Ruiz A."/>
            <person name="Russo S."/>
            <person name="Salzberg S.L."/>
            <person name="Sanchez-Gracia A."/>
            <person name="Saranga D.J."/>
            <person name="Sato H."/>
            <person name="Schaeffer S.W."/>
            <person name="Schatz M.C."/>
            <person name="Schlenke T."/>
            <person name="Schwartz R."/>
            <person name="Segarra C."/>
            <person name="Singh R.S."/>
            <person name="Sirot L."/>
            <person name="Sirota M."/>
            <person name="Sisneros N.B."/>
            <person name="Smith C.D."/>
            <person name="Smith T.F."/>
            <person name="Spieth J."/>
            <person name="Stage D.E."/>
            <person name="Stark A."/>
            <person name="Stephan W."/>
            <person name="Strausberg R.L."/>
            <person name="Strempel S."/>
            <person name="Sturgill D."/>
            <person name="Sutton G."/>
            <person name="Sutton G.G."/>
            <person name="Tao W."/>
            <person name="Teichmann S."/>
            <person name="Tobari Y.N."/>
            <person name="Tomimura Y."/>
            <person name="Tsolas J.M."/>
            <person name="Valente V.L."/>
            <person name="Venter E."/>
            <person name="Venter J.C."/>
            <person name="Vicario S."/>
            <person name="Vieira F.G."/>
            <person name="Vilella A.J."/>
            <person name="Villasante A."/>
            <person name="Walenz B."/>
            <person name="Wang J."/>
            <person name="Wasserman M."/>
            <person name="Watts T."/>
            <person name="Wilson D."/>
            <person name="Wilson R.K."/>
            <person name="Wing R.A."/>
            <person name="Wolfner M.F."/>
            <person name="Wong A."/>
            <person name="Wong G.K."/>
            <person name="Wu C.I."/>
            <person name="Wu G."/>
            <person name="Yamamoto D."/>
            <person name="Yang H.P."/>
            <person name="Yang S.P."/>
            <person name="Yorke J.A."/>
            <person name="Yoshida K."/>
            <person name="Zdobnov E."/>
            <person name="Zhang P."/>
            <person name="Zhang Y."/>
            <person name="Zimin A.V."/>
            <person name="Baldwin J."/>
            <person name="Abdouelleil A."/>
            <person name="Abdulkadir J."/>
            <person name="Abebe A."/>
            <person name="Abera B."/>
            <person name="Abreu J."/>
            <person name="Acer S.C."/>
            <person name="Aftuck L."/>
            <person name="Alexander A."/>
            <person name="An P."/>
            <person name="Anderson E."/>
            <person name="Anderson S."/>
            <person name="Arachi H."/>
            <person name="Azer M."/>
            <person name="Bachantsang P."/>
            <person name="Barry A."/>
            <person name="Bayul T."/>
            <person name="Berlin A."/>
            <person name="Bessette D."/>
            <person name="Bloom T."/>
            <person name="Blye J."/>
            <person name="Boguslavskiy L."/>
            <person name="Bonnet C."/>
            <person name="Boukhgalter B."/>
            <person name="Bourzgui I."/>
            <person name="Brown A."/>
            <person name="Cahill P."/>
            <person name="Channer S."/>
            <person name="Cheshatsang Y."/>
            <person name="Chuda L."/>
            <person name="Citroen M."/>
            <person name="Collymore A."/>
            <person name="Cooke P."/>
            <person name="Costello M."/>
            <person name="D'Aco K."/>
            <person name="Daza R."/>
            <person name="De Haan G."/>
            <person name="DeGray S."/>
            <person name="DeMaso C."/>
            <person name="Dhargay N."/>
            <person name="Dooley K."/>
            <person name="Dooley E."/>
            <person name="Doricent M."/>
            <person name="Dorje P."/>
            <person name="Dorjee K."/>
            <person name="Dupes A."/>
            <person name="Elong R."/>
            <person name="Falk J."/>
            <person name="Farina A."/>
            <person name="Faro S."/>
            <person name="Ferguson D."/>
            <person name="Fisher S."/>
            <person name="Foley C.D."/>
            <person name="Franke A."/>
            <person name="Friedrich D."/>
            <person name="Gadbois L."/>
            <person name="Gearin G."/>
            <person name="Gearin C.R."/>
            <person name="Giannoukos G."/>
            <person name="Goode T."/>
            <person name="Graham J."/>
            <person name="Grandbois E."/>
            <person name="Grewal S."/>
            <person name="Gyaltsen K."/>
            <person name="Hafez N."/>
            <person name="Hagos B."/>
            <person name="Hall J."/>
            <person name="Henson C."/>
            <person name="Hollinger A."/>
            <person name="Honan T."/>
            <person name="Huard M.D."/>
            <person name="Hughes L."/>
            <person name="Hurhula B."/>
            <person name="Husby M.E."/>
            <person name="Kamat A."/>
            <person name="Kanga B."/>
            <person name="Kashin S."/>
            <person name="Khazanovich D."/>
            <person name="Kisner P."/>
            <person name="Lance K."/>
            <person name="Lara M."/>
            <person name="Lee W."/>
            <person name="Lennon N."/>
            <person name="Letendre F."/>
            <person name="LeVine R."/>
            <person name="Lipovsky A."/>
            <person name="Liu X."/>
            <person name="Liu J."/>
            <person name="Liu S."/>
            <person name="Lokyitsang T."/>
            <person name="Lokyitsang Y."/>
            <person name="Lubonja R."/>
            <person name="Lui A."/>
            <person name="MacDonald P."/>
            <person name="Magnisalis V."/>
            <person name="Maru K."/>
            <person name="Matthews C."/>
            <person name="McCusker W."/>
            <person name="McDonough S."/>
            <person name="Mehta T."/>
            <person name="Meldrim J."/>
            <person name="Meneus L."/>
            <person name="Mihai O."/>
            <person name="Mihalev A."/>
            <person name="Mihova T."/>
            <person name="Mittelman R."/>
            <person name="Mlenga V."/>
            <person name="Montmayeur A."/>
            <person name="Mulrain L."/>
            <person name="Navidi A."/>
            <person name="Naylor J."/>
            <person name="Negash T."/>
            <person name="Nguyen T."/>
            <person name="Nguyen N."/>
            <person name="Nicol R."/>
            <person name="Norbu C."/>
            <person name="Norbu N."/>
            <person name="Novod N."/>
            <person name="O'Neill B."/>
            <person name="Osman S."/>
            <person name="Markiewicz E."/>
            <person name="Oyono O.L."/>
            <person name="Patti C."/>
            <person name="Phunkhang P."/>
            <person name="Pierre F."/>
            <person name="Priest M."/>
            <person name="Raghuraman S."/>
            <person name="Rege F."/>
            <person name="Reyes R."/>
            <person name="Rise C."/>
            <person name="Rogov P."/>
            <person name="Ross K."/>
            <person name="Ryan E."/>
            <person name="Settipalli S."/>
            <person name="Shea T."/>
            <person name="Sherpa N."/>
            <person name="Shi L."/>
            <person name="Shih D."/>
            <person name="Sparrow T."/>
            <person name="Spaulding J."/>
            <person name="Stalker J."/>
            <person name="Stange-Thomann N."/>
            <person name="Stavropoulos S."/>
            <person name="Stone C."/>
            <person name="Strader C."/>
            <person name="Tesfaye S."/>
            <person name="Thomson T."/>
            <person name="Thoulutsang Y."/>
            <person name="Thoulutsang D."/>
            <person name="Topham K."/>
            <person name="Topping I."/>
            <person name="Tsamla T."/>
            <person name="Vassiliev H."/>
            <person name="Vo A."/>
            <person name="Wangchuk T."/>
            <person name="Wangdi T."/>
            <person name="Weiand M."/>
            <person name="Wilkinson J."/>
            <person name="Wilson A."/>
            <person name="Yadav S."/>
            <person name="Young G."/>
            <person name="Yu Q."/>
            <person name="Zembek L."/>
            <person name="Zhong D."/>
            <person name="Zimmer A."/>
            <person name="Zwirko Z."/>
            <person name="Jaffe D.B."/>
            <person name="Alvarez P."/>
            <person name="Brockman W."/>
            <person name="Butler J."/>
            <person name="Chin C."/>
            <person name="Gnerre S."/>
            <person name="Grabherr M."/>
            <person name="Kleber M."/>
            <person name="Mauceli E."/>
            <person name="MacCallum I."/>
        </authorList>
    </citation>
    <scope>NUCLEOTIDE SEQUENCE [LARGE SCALE GENOMIC DNA]</scope>
    <source>
        <strain evidence="5">TSC#15010-1051.87</strain>
        <strain evidence="7">Tucson 15010-1051.87</strain>
    </source>
</reference>
<reference evidence="5" key="3">
    <citation type="submission" date="2008-06" db="EMBL/GenBank/DDBJ databases">
        <authorList>
            <consortium name="FlyBase"/>
        </authorList>
    </citation>
    <scope>NUCLEOTIDE SEQUENCE</scope>
    <source>
        <strain evidence="5">TSC#15010-1051.87</strain>
    </source>
</reference>
<dbReference type="Pfam" id="PF05253">
    <property type="entry name" value="zf-U11-48K"/>
    <property type="match status" value="2"/>
</dbReference>
<feature type="domain" description="CHHC U11-48K-type" evidence="4">
    <location>
        <begin position="32"/>
        <end position="59"/>
    </location>
</feature>
<dbReference type="OMA" id="TRCARNH"/>
<dbReference type="EMBL" id="CH940648">
    <property type="protein sequence ID" value="KRF80070.1"/>
    <property type="molecule type" value="Genomic_DNA"/>
</dbReference>
<evidence type="ECO:0000256" key="3">
    <source>
        <dbReference type="ARBA" id="ARBA00022833"/>
    </source>
</evidence>
<feature type="domain" description="CHHC U11-48K-type" evidence="4">
    <location>
        <begin position="64"/>
        <end position="91"/>
    </location>
</feature>
<name>B4LJJ8_DROVI</name>
<evidence type="ECO:0000256" key="1">
    <source>
        <dbReference type="ARBA" id="ARBA00022723"/>
    </source>
</evidence>
<proteinExistence type="predicted"/>
<evidence type="ECO:0000313" key="6">
    <source>
        <dbReference type="EMBL" id="KRF80070.1"/>
    </source>
</evidence>
<reference evidence="5" key="2">
    <citation type="journal article" date="2008" name="Bioinformatics">
        <title>Assembly reconciliation.</title>
        <authorList>
            <person name="Zimin A.V."/>
            <person name="Smith D.R."/>
            <person name="Sutton G."/>
            <person name="Yorke J.A."/>
        </authorList>
    </citation>
    <scope>NUCLEOTIDE SEQUENCE</scope>
    <source>
        <strain evidence="5">TSC#15010-1051.87</strain>
    </source>
</reference>
<evidence type="ECO:0000313" key="5">
    <source>
        <dbReference type="EMBL" id="EDW61566.1"/>
    </source>
</evidence>
<dbReference type="Proteomes" id="UP000008792">
    <property type="component" value="Unassembled WGS sequence"/>
</dbReference>
<dbReference type="HOGENOM" id="CLU_105561_1_0_1"/>
<gene>
    <name evidence="5" type="primary">Dvir\GJ20240</name>
    <name evidence="5" type="ORF">Dvir_GJ20240</name>
</gene>